<feature type="compositionally biased region" description="Basic and acidic residues" evidence="2">
    <location>
        <begin position="1"/>
        <end position="13"/>
    </location>
</feature>
<dbReference type="PANTHER" id="PTHR32309:SF13">
    <property type="entry name" value="FERRIC ENTEROBACTIN TRANSPORT PROTEIN FEPE"/>
    <property type="match status" value="1"/>
</dbReference>
<organism evidence="4 5">
    <name type="scientific">Endozoicomonas euniceicola</name>
    <dbReference type="NCBI Taxonomy" id="1234143"/>
    <lineage>
        <taxon>Bacteria</taxon>
        <taxon>Pseudomonadati</taxon>
        <taxon>Pseudomonadota</taxon>
        <taxon>Gammaproteobacteria</taxon>
        <taxon>Oceanospirillales</taxon>
        <taxon>Endozoicomonadaceae</taxon>
        <taxon>Endozoicomonas</taxon>
    </lineage>
</organism>
<evidence type="ECO:0000256" key="2">
    <source>
        <dbReference type="SAM" id="MobiDB-lite"/>
    </source>
</evidence>
<feature type="region of interest" description="Disordered" evidence="2">
    <location>
        <begin position="1"/>
        <end position="22"/>
    </location>
</feature>
<feature type="coiled-coil region" evidence="1">
    <location>
        <begin position="231"/>
        <end position="258"/>
    </location>
</feature>
<gene>
    <name evidence="4" type="ORF">NX720_11465</name>
</gene>
<dbReference type="InterPro" id="IPR050445">
    <property type="entry name" value="Bact_polysacc_biosynth/exp"/>
</dbReference>
<dbReference type="RefSeq" id="WP_262601243.1">
    <property type="nucleotide sequence ID" value="NZ_CP103300.1"/>
</dbReference>
<feature type="transmembrane region" description="Helical" evidence="3">
    <location>
        <begin position="391"/>
        <end position="409"/>
    </location>
</feature>
<evidence type="ECO:0000313" key="5">
    <source>
        <dbReference type="Proteomes" id="UP001163255"/>
    </source>
</evidence>
<dbReference type="EMBL" id="CP103300">
    <property type="protein sequence ID" value="UYM18482.1"/>
    <property type="molecule type" value="Genomic_DNA"/>
</dbReference>
<feature type="coiled-coil region" evidence="1">
    <location>
        <begin position="303"/>
        <end position="352"/>
    </location>
</feature>
<keyword evidence="1" id="KW-0175">Coiled coil</keyword>
<dbReference type="PANTHER" id="PTHR32309">
    <property type="entry name" value="TYROSINE-PROTEIN KINASE"/>
    <property type="match status" value="1"/>
</dbReference>
<keyword evidence="3" id="KW-0812">Transmembrane</keyword>
<keyword evidence="5" id="KW-1185">Reference proteome</keyword>
<keyword evidence="3" id="KW-0472">Membrane</keyword>
<evidence type="ECO:0000256" key="1">
    <source>
        <dbReference type="SAM" id="Coils"/>
    </source>
</evidence>
<evidence type="ECO:0000313" key="4">
    <source>
        <dbReference type="EMBL" id="UYM18482.1"/>
    </source>
</evidence>
<accession>A0ABY6H104</accession>
<sequence>MTDTKQKTPDLKKVANKPQAIPANKPATVEVNKKKADIVELPKARKKPQPPQNKWIKLARKHLLHKQAGRWFVGMVAAPWALSAIYYTGFASDRYVSEASFMIEKNNGSGSSIEGLSLFGVTPQASNDQRILETFIKSPDMLYYLDEKAGLRQHYETGDFLSRLASEETHEGFLEFYRDHMQVRLNDTNGMLDLEIQGFSPEFAQKLAGLVLERSEAFVNEISHNLAGEQLKFVQDEVALSEQRLKDYTAQLVAFQNETGMLSVSEQGAALNTIMNELQADLIRNQTELQTLTSYLNDRSPQVVALKQRINALQKQLSTEKDRLTDSDATTLNDLAAKQKELQLDLDLATKAYSSALVALEGARTEASRKLKQLVVVSSPHLSEEAKYPRVAYTLTNILLILLALYALVRMMRATIREHRD</sequence>
<evidence type="ECO:0000256" key="3">
    <source>
        <dbReference type="SAM" id="Phobius"/>
    </source>
</evidence>
<evidence type="ECO:0008006" key="6">
    <source>
        <dbReference type="Google" id="ProtNLM"/>
    </source>
</evidence>
<proteinExistence type="predicted"/>
<protein>
    <recommendedName>
        <fullName evidence="6">Capsular polysaccharide transport system permease protein</fullName>
    </recommendedName>
</protein>
<feature type="transmembrane region" description="Helical" evidence="3">
    <location>
        <begin position="68"/>
        <end position="87"/>
    </location>
</feature>
<dbReference type="Proteomes" id="UP001163255">
    <property type="component" value="Chromosome"/>
</dbReference>
<reference evidence="4" key="1">
    <citation type="submission" date="2022-10" db="EMBL/GenBank/DDBJ databases">
        <title>Completed Genome Sequence of two octocoral isolated bacterium, Endozoicomonas euniceicola EF212T and Endozoicomonas gorgoniicola PS125T.</title>
        <authorList>
            <person name="Chiou Y.-J."/>
            <person name="Chen Y.-H."/>
        </authorList>
    </citation>
    <scope>NUCLEOTIDE SEQUENCE</scope>
    <source>
        <strain evidence="4">EF212</strain>
    </source>
</reference>
<keyword evidence="3" id="KW-1133">Transmembrane helix</keyword>
<name>A0ABY6H104_9GAMM</name>